<dbReference type="EMBL" id="SCEB01214281">
    <property type="protein sequence ID" value="RXM36236.1"/>
    <property type="molecule type" value="Genomic_DNA"/>
</dbReference>
<feature type="signal peptide" evidence="13">
    <location>
        <begin position="1"/>
        <end position="23"/>
    </location>
</feature>
<evidence type="ECO:0000259" key="14">
    <source>
        <dbReference type="SMART" id="SM00041"/>
    </source>
</evidence>
<evidence type="ECO:0000256" key="5">
    <source>
        <dbReference type="ARBA" id="ARBA00022729"/>
    </source>
</evidence>
<evidence type="ECO:0000256" key="7">
    <source>
        <dbReference type="ARBA" id="ARBA00022837"/>
    </source>
</evidence>
<dbReference type="SMART" id="SM00237">
    <property type="entry name" value="Calx_beta"/>
    <property type="match status" value="1"/>
</dbReference>
<feature type="repeat" description="CSPG" evidence="11">
    <location>
        <begin position="732"/>
        <end position="823"/>
    </location>
</feature>
<proteinExistence type="inferred from homology"/>
<evidence type="ECO:0000256" key="11">
    <source>
        <dbReference type="PROSITE-ProRule" id="PRU01201"/>
    </source>
</evidence>
<dbReference type="GO" id="GO:0007154">
    <property type="term" value="P:cell communication"/>
    <property type="evidence" value="ECO:0007669"/>
    <property type="project" value="InterPro"/>
</dbReference>
<dbReference type="InterPro" id="IPR038081">
    <property type="entry name" value="CalX-like_sf"/>
</dbReference>
<feature type="repeat" description="CSPG" evidence="11">
    <location>
        <begin position="846"/>
        <end position="938"/>
    </location>
</feature>
<dbReference type="Pfam" id="PF19309">
    <property type="entry name" value="Frem_N"/>
    <property type="match status" value="1"/>
</dbReference>
<evidence type="ECO:0000256" key="12">
    <source>
        <dbReference type="SAM" id="MobiDB-lite"/>
    </source>
</evidence>
<feature type="repeat" description="CSPG" evidence="11">
    <location>
        <begin position="297"/>
        <end position="391"/>
    </location>
</feature>
<evidence type="ECO:0000256" key="9">
    <source>
        <dbReference type="ARBA" id="ARBA00023157"/>
    </source>
</evidence>
<evidence type="ECO:0000256" key="10">
    <source>
        <dbReference type="ARBA" id="ARBA00023180"/>
    </source>
</evidence>
<dbReference type="Proteomes" id="UP000289886">
    <property type="component" value="Unassembled WGS sequence"/>
</dbReference>
<dbReference type="InterPro" id="IPR039005">
    <property type="entry name" value="CSPG_rpt"/>
</dbReference>
<dbReference type="PROSITE" id="PS51854">
    <property type="entry name" value="CSPG"/>
    <property type="match status" value="7"/>
</dbReference>
<dbReference type="InterPro" id="IPR004133">
    <property type="entry name" value="DAN_dom"/>
</dbReference>
<dbReference type="GO" id="GO:0016020">
    <property type="term" value="C:membrane"/>
    <property type="evidence" value="ECO:0007669"/>
    <property type="project" value="InterPro"/>
</dbReference>
<organism evidence="16 17">
    <name type="scientific">Acipenser ruthenus</name>
    <name type="common">Sterlet sturgeon</name>
    <dbReference type="NCBI Taxonomy" id="7906"/>
    <lineage>
        <taxon>Eukaryota</taxon>
        <taxon>Metazoa</taxon>
        <taxon>Chordata</taxon>
        <taxon>Craniata</taxon>
        <taxon>Vertebrata</taxon>
        <taxon>Euteleostomi</taxon>
        <taxon>Actinopterygii</taxon>
        <taxon>Chondrostei</taxon>
        <taxon>Acipenseriformes</taxon>
        <taxon>Acipenseridae</taxon>
        <taxon>Acipenser</taxon>
    </lineage>
</organism>
<dbReference type="SMART" id="SM00041">
    <property type="entry name" value="CT"/>
    <property type="match status" value="1"/>
</dbReference>
<dbReference type="Gene3D" id="2.10.90.10">
    <property type="entry name" value="Cystine-knot cytokines"/>
    <property type="match status" value="1"/>
</dbReference>
<evidence type="ECO:0000313" key="16">
    <source>
        <dbReference type="EMBL" id="RXM36236.1"/>
    </source>
</evidence>
<evidence type="ECO:0000256" key="6">
    <source>
        <dbReference type="ARBA" id="ARBA00022737"/>
    </source>
</evidence>
<dbReference type="Gene3D" id="2.60.40.2030">
    <property type="match status" value="1"/>
</dbReference>
<feature type="domain" description="CTCK" evidence="14">
    <location>
        <begin position="1566"/>
        <end position="1649"/>
    </location>
</feature>
<dbReference type="InterPro" id="IPR029034">
    <property type="entry name" value="Cystine-knot_cytokine"/>
</dbReference>
<comment type="caution">
    <text evidence="16">The sequence shown here is derived from an EMBL/GenBank/DDBJ whole genome shotgun (WGS) entry which is preliminary data.</text>
</comment>
<feature type="region of interest" description="Disordered" evidence="12">
    <location>
        <begin position="1469"/>
        <end position="1492"/>
    </location>
</feature>
<protein>
    <submittedName>
        <fullName evidence="16">FRAS1-related extracellular matrix protein 1</fullName>
    </submittedName>
</protein>
<feature type="domain" description="Calx-beta" evidence="15">
    <location>
        <begin position="1298"/>
        <end position="1398"/>
    </location>
</feature>
<sequence>MMTPISSLEVLVCLLCTTRWAEGTFLRVNKGLKVMKGQSAFLAEEDLQFDIPKEKDACKVEVVTNEPITQRVGRLTPQVFDCHFLPDEVKYVHNGCPILNEDGILLRLYRFTETETFTEIFHLHVHLIEPDCNIITLGPKSLQVPEFYGISNVIDRNSLSFDYDRKLNLECTVRVATQETLLPVHGQLVIGEPERTEPRGDEPHSFVPIGQRIMNRAGAKCKDDICRKGLKLVQTTKVNCDDFLLMGLRYQHLDPPSPDIDYIAIRLDLTDTRSRNIHKSEHAWIPVHIKNAIPNQPPKPAFMSMFILEVDQFILTPLTTGALDAEDSETPKSLLIFNITRPPPQGYITHLSDHTKPISSFTWNDLNDILIAYQPPNNSHTERRNYEVEFEVHDFFFKRSLPIMVHISIRTADTNAPRVSWNMGLDLLEGQSRPITWDQFQIVDNDNIKAVRLITVDGLQHGRLTVRGGKGFMFTVSDIKAGVVRYHHDDSDTTKDFVVFRIFDGRHSTRHKFPINILPKDDSPPFLITNVVLELCYPVGRFLQRDLFNDIVHYRHLGNEVFEDSFEFILSDSHDPPNLSEPQVVIVHITPVDDQLPKEVPGVVRYLVVKETEVVHLTKKQLHFINIESPDRELTYTITTPPFFISVYGRPDAGKLFLVDSISKFTKDPAAPMLRSFTQHAVNYMKVAYMPPIQDIGPDPQHIQFVFSVTNQHGGTIIGICFNITVLPVDNQPPEVFTNQLKVEEGGVCQVSVDHLLVTDRDTREEKIRVRLERKPHHGELELDGFPIKEGGTFTLQDIKNQKVRYRHDSSETLQDDILLIASDGINSADFVLQVKVLLVNDEVPVIKPGLNPVLHCAEGQEVIITSEYIYSTDSDSDDQKLTYMIARQPYHGVVRKNGNIVDRFIQADIVAGTVTFRHTGGEIGLNPWYDTITFVISDEEAGTHQSCCYDGPLPPAERLHDLLPVYDLNITVFPVDNQPPTIVIGEMFVVDEGSSAPININHLSARDADTPLEELEFVLASPPQFGYIENILPTPGFEKSNMGISIGSFTMKHMKELHINYVQSRHKRTEPTADQFMLYVTDGKHRSIETPFYIIINPTNDEVPHFLARNITVQEGQMKELGPSIINVVDLDIPQDNLEFTIIQQPQHGMIMNGIYGNDITRYKRRIHGHRNHELPVHDFTMDNLKQEQLDKSSPRIVQLQCVSKVELLKDGRYGTYISSRDLKATDADTKDEEIIFQILRPPDFGYLENTTTGDFVRQRFTQKDLNRRHILYVINPSLEALSDSLEFLVSDPTGNTGIPQTLELKWSRIEFSHSEYVVCEDVGTLSLPITREGYAMDSSFIGIKVNEISASDGKDFTLSPSSLIQFDPGVSARTWNIGITSDRLEEPEEVFEVVLNSPVNTVLGSKTKLMVKITDSRKGQCSNSRNTGQVPGIPRLRGQLTPVTAEYPPPSHGVIQVEKIPLTPVEGTGWTRGNVPQENNQPPPKKRLRVIGNGKTVRPSYVERNETDVVFTYHGIMSLRVEDDTSPSSSGKKAKVLVTSRGQQRYPVGSPGSTELLHADRAAAHSTKQSVVHENCEKVVLKNSLCFGRCSSIHVPRNEDHTKTICSYCIPTKFTRKTVELKCKGSVSVTKLVMLVEECQCEAQRGRPPQLGPFLLDPSLGIFTNQA</sequence>
<evidence type="ECO:0000256" key="13">
    <source>
        <dbReference type="SAM" id="SignalP"/>
    </source>
</evidence>
<feature type="repeat" description="CSPG" evidence="11">
    <location>
        <begin position="416"/>
        <end position="503"/>
    </location>
</feature>
<dbReference type="GO" id="GO:0005576">
    <property type="term" value="C:extracellular region"/>
    <property type="evidence" value="ECO:0007669"/>
    <property type="project" value="UniProtKB-SubCell"/>
</dbReference>
<name>A0A444UM35_ACIRT</name>
<evidence type="ECO:0000259" key="15">
    <source>
        <dbReference type="SMART" id="SM00237"/>
    </source>
</evidence>
<feature type="chain" id="PRO_5019250828" evidence="13">
    <location>
        <begin position="24"/>
        <end position="1669"/>
    </location>
</feature>
<dbReference type="GO" id="GO:0007155">
    <property type="term" value="P:cell adhesion"/>
    <property type="evidence" value="ECO:0007669"/>
    <property type="project" value="UniProtKB-KW"/>
</dbReference>
<keyword evidence="9" id="KW-1015">Disulfide bond</keyword>
<feature type="repeat" description="CSPG" evidence="11">
    <location>
        <begin position="1200"/>
        <end position="1292"/>
    </location>
</feature>
<keyword evidence="8" id="KW-0130">Cell adhesion</keyword>
<keyword evidence="10" id="KW-0325">Glycoprotein</keyword>
<keyword evidence="5 13" id="KW-0732">Signal</keyword>
<dbReference type="InterPro" id="IPR003644">
    <property type="entry name" value="Calx_beta"/>
</dbReference>
<accession>A0A444UM35</accession>
<gene>
    <name evidence="16" type="ORF">EOD39_12083</name>
</gene>
<evidence type="ECO:0000256" key="1">
    <source>
        <dbReference type="ARBA" id="ARBA00004613"/>
    </source>
</evidence>
<evidence type="ECO:0000313" key="17">
    <source>
        <dbReference type="Proteomes" id="UP000289886"/>
    </source>
</evidence>
<feature type="repeat" description="CSPG" evidence="11">
    <location>
        <begin position="598"/>
        <end position="710"/>
    </location>
</feature>
<dbReference type="InterPro" id="IPR051561">
    <property type="entry name" value="FRAS1_ECM"/>
</dbReference>
<evidence type="ECO:0000256" key="3">
    <source>
        <dbReference type="ARBA" id="ARBA00022525"/>
    </source>
</evidence>
<dbReference type="GO" id="GO:0009653">
    <property type="term" value="P:anatomical structure morphogenesis"/>
    <property type="evidence" value="ECO:0007669"/>
    <property type="project" value="TreeGrafter"/>
</dbReference>
<dbReference type="PANTHER" id="PTHR45739">
    <property type="entry name" value="MATRIX PROTEIN, PUTATIVE-RELATED"/>
    <property type="match status" value="1"/>
</dbReference>
<keyword evidence="3" id="KW-0964">Secreted</keyword>
<dbReference type="InterPro" id="IPR006207">
    <property type="entry name" value="Cys_knot_C"/>
</dbReference>
<evidence type="ECO:0000256" key="2">
    <source>
        <dbReference type="ARBA" id="ARBA00005529"/>
    </source>
</evidence>
<keyword evidence="4" id="KW-0479">Metal-binding</keyword>
<feature type="region of interest" description="Disordered" evidence="12">
    <location>
        <begin position="1418"/>
        <end position="1438"/>
    </location>
</feature>
<dbReference type="SUPFAM" id="SSF141072">
    <property type="entry name" value="CalX-like"/>
    <property type="match status" value="1"/>
</dbReference>
<dbReference type="Pfam" id="PF03045">
    <property type="entry name" value="DAN"/>
    <property type="match status" value="1"/>
</dbReference>
<comment type="subcellular location">
    <subcellularLocation>
        <location evidence="1">Secreted</location>
    </subcellularLocation>
</comment>
<keyword evidence="7" id="KW-0106">Calcium</keyword>
<dbReference type="Pfam" id="PF03160">
    <property type="entry name" value="Calx-beta"/>
    <property type="match status" value="1"/>
</dbReference>
<evidence type="ECO:0000256" key="4">
    <source>
        <dbReference type="ARBA" id="ARBA00022723"/>
    </source>
</evidence>
<feature type="repeat" description="CSPG" evidence="11">
    <location>
        <begin position="980"/>
        <end position="1082"/>
    </location>
</feature>
<dbReference type="Pfam" id="PF16184">
    <property type="entry name" value="Cadherin_3"/>
    <property type="match status" value="7"/>
</dbReference>
<reference evidence="16 17" key="1">
    <citation type="submission" date="2019-01" db="EMBL/GenBank/DDBJ databases">
        <title>Draft Genome and Complete Hox-Cluster Characterization of the Sterlet Sturgeon (Acipenser ruthenus).</title>
        <authorList>
            <person name="Wei Q."/>
        </authorList>
    </citation>
    <scope>NUCLEOTIDE SEQUENCE [LARGE SCALE GENOMIC DNA]</scope>
    <source>
        <strain evidence="16">WHYD16114868_AA</strain>
        <tissue evidence="16">Blood</tissue>
    </source>
</reference>
<keyword evidence="17" id="KW-1185">Reference proteome</keyword>
<evidence type="ECO:0000256" key="8">
    <source>
        <dbReference type="ARBA" id="ARBA00022889"/>
    </source>
</evidence>
<comment type="similarity">
    <text evidence="2">Belongs to the FRAS1 family.</text>
</comment>
<feature type="compositionally biased region" description="Polar residues" evidence="12">
    <location>
        <begin position="1421"/>
        <end position="1431"/>
    </location>
</feature>
<dbReference type="PANTHER" id="PTHR45739:SF7">
    <property type="entry name" value="FRAS1-RELATED EXTRACELLULAR MATRIX PROTEIN 1"/>
    <property type="match status" value="1"/>
</dbReference>
<keyword evidence="6" id="KW-0677">Repeat</keyword>
<dbReference type="GO" id="GO:0046872">
    <property type="term" value="F:metal ion binding"/>
    <property type="evidence" value="ECO:0007669"/>
    <property type="project" value="UniProtKB-KW"/>
</dbReference>
<dbReference type="InterPro" id="IPR045658">
    <property type="entry name" value="FRAS1-rel_N"/>
</dbReference>